<keyword evidence="3 7" id="KW-0227">DNA damage</keyword>
<dbReference type="InterPro" id="IPR022572">
    <property type="entry name" value="DNA_rep/recomb_RecO_N"/>
</dbReference>
<evidence type="ECO:0000313" key="9">
    <source>
        <dbReference type="EMBL" id="SDQ08797.1"/>
    </source>
</evidence>
<keyword evidence="5 7" id="KW-0234">DNA repair</keyword>
<evidence type="ECO:0000256" key="2">
    <source>
        <dbReference type="ARBA" id="ARBA00021310"/>
    </source>
</evidence>
<dbReference type="SUPFAM" id="SSF50249">
    <property type="entry name" value="Nucleic acid-binding proteins"/>
    <property type="match status" value="1"/>
</dbReference>
<dbReference type="Pfam" id="PF11967">
    <property type="entry name" value="RecO_N"/>
    <property type="match status" value="1"/>
</dbReference>
<reference evidence="10" key="1">
    <citation type="submission" date="2016-10" db="EMBL/GenBank/DDBJ databases">
        <authorList>
            <person name="Varghese N."/>
            <person name="Submissions S."/>
        </authorList>
    </citation>
    <scope>NUCLEOTIDE SEQUENCE [LARGE SCALE GENOMIC DNA]</scope>
    <source>
        <strain evidence="10">MPL-11</strain>
    </source>
</reference>
<organism evidence="9 10">
    <name type="scientific">Carnobacterium viridans</name>
    <dbReference type="NCBI Taxonomy" id="174587"/>
    <lineage>
        <taxon>Bacteria</taxon>
        <taxon>Bacillati</taxon>
        <taxon>Bacillota</taxon>
        <taxon>Bacilli</taxon>
        <taxon>Lactobacillales</taxon>
        <taxon>Carnobacteriaceae</taxon>
        <taxon>Carnobacterium</taxon>
    </lineage>
</organism>
<evidence type="ECO:0000256" key="4">
    <source>
        <dbReference type="ARBA" id="ARBA00023172"/>
    </source>
</evidence>
<dbReference type="PANTHER" id="PTHR33991:SF1">
    <property type="entry name" value="DNA REPAIR PROTEIN RECO"/>
    <property type="match status" value="1"/>
</dbReference>
<dbReference type="GO" id="GO:0043590">
    <property type="term" value="C:bacterial nucleoid"/>
    <property type="evidence" value="ECO:0007669"/>
    <property type="project" value="TreeGrafter"/>
</dbReference>
<comment type="similarity">
    <text evidence="1 7">Belongs to the RecO family.</text>
</comment>
<evidence type="ECO:0000256" key="5">
    <source>
        <dbReference type="ARBA" id="ARBA00023204"/>
    </source>
</evidence>
<feature type="domain" description="DNA replication/recombination mediator RecO N-terminal" evidence="8">
    <location>
        <begin position="6"/>
        <end position="80"/>
    </location>
</feature>
<dbReference type="SUPFAM" id="SSF57863">
    <property type="entry name" value="ArfGap/RecO-like zinc finger"/>
    <property type="match status" value="1"/>
</dbReference>
<dbReference type="GO" id="GO:0006310">
    <property type="term" value="P:DNA recombination"/>
    <property type="evidence" value="ECO:0007669"/>
    <property type="project" value="UniProtKB-UniRule"/>
</dbReference>
<keyword evidence="10" id="KW-1185">Reference proteome</keyword>
<dbReference type="OrthoDB" id="9797083at2"/>
<evidence type="ECO:0000256" key="3">
    <source>
        <dbReference type="ARBA" id="ARBA00022763"/>
    </source>
</evidence>
<proteinExistence type="inferred from homology"/>
<dbReference type="EMBL" id="FNJW01000008">
    <property type="protein sequence ID" value="SDQ08797.1"/>
    <property type="molecule type" value="Genomic_DNA"/>
</dbReference>
<dbReference type="GO" id="GO:0006302">
    <property type="term" value="P:double-strand break repair"/>
    <property type="evidence" value="ECO:0007669"/>
    <property type="project" value="TreeGrafter"/>
</dbReference>
<dbReference type="RefSeq" id="WP_035022927.1">
    <property type="nucleotide sequence ID" value="NZ_CP084916.1"/>
</dbReference>
<evidence type="ECO:0000313" key="10">
    <source>
        <dbReference type="Proteomes" id="UP000199481"/>
    </source>
</evidence>
<gene>
    <name evidence="7" type="primary">recO</name>
    <name evidence="9" type="ORF">SAMN04487752_0628</name>
</gene>
<dbReference type="PANTHER" id="PTHR33991">
    <property type="entry name" value="DNA REPAIR PROTEIN RECO"/>
    <property type="match status" value="1"/>
</dbReference>
<dbReference type="Gene3D" id="2.40.50.140">
    <property type="entry name" value="Nucleic acid-binding proteins"/>
    <property type="match status" value="1"/>
</dbReference>
<comment type="function">
    <text evidence="7">Involved in DNA repair and RecF pathway recombination.</text>
</comment>
<dbReference type="NCBIfam" id="TIGR00613">
    <property type="entry name" value="reco"/>
    <property type="match status" value="1"/>
</dbReference>
<dbReference type="InterPro" id="IPR012340">
    <property type="entry name" value="NA-bd_OB-fold"/>
</dbReference>
<keyword evidence="4 7" id="KW-0233">DNA recombination</keyword>
<dbReference type="InterPro" id="IPR037278">
    <property type="entry name" value="ARFGAP/RecO"/>
</dbReference>
<evidence type="ECO:0000256" key="6">
    <source>
        <dbReference type="ARBA" id="ARBA00033409"/>
    </source>
</evidence>
<dbReference type="InterPro" id="IPR003717">
    <property type="entry name" value="RecO"/>
</dbReference>
<evidence type="ECO:0000256" key="1">
    <source>
        <dbReference type="ARBA" id="ARBA00007452"/>
    </source>
</evidence>
<accession>A0A1H0Y0V4</accession>
<name>A0A1H0Y0V4_9LACT</name>
<dbReference type="Proteomes" id="UP000199481">
    <property type="component" value="Unassembled WGS sequence"/>
</dbReference>
<dbReference type="Gene3D" id="1.20.1440.120">
    <property type="entry name" value="Recombination protein O, C-terminal domain"/>
    <property type="match status" value="1"/>
</dbReference>
<sequence>MAQVEEVEGIVLSVRNHRENDQLVKLFTNRFGKRMFFVKGTRKQKNKLRTAVLPFTKATYIADIRDTGLCFIRDAKEVDQYKSMQTDIFLNAYATYILNLADAALDDGIVDSTLFHKIDRCLTEIDEETDPEIVVNIFEIQILPYFGVSPELRGCRVCGNTEGPFDYSGSYGGLLCQNHWHLDRHRYHASRRAIHFVRLFSVVSLDQLGTITVKEETKREIRTLIDLIYEESVGIKLKSKKFIDQMYTWGNLLIDKRVPPNEAPDKNESND</sequence>
<dbReference type="AlphaFoldDB" id="A0A1H0Y0V4"/>
<dbReference type="Pfam" id="PF02565">
    <property type="entry name" value="RecO_C"/>
    <property type="match status" value="1"/>
</dbReference>
<evidence type="ECO:0000259" key="8">
    <source>
        <dbReference type="Pfam" id="PF11967"/>
    </source>
</evidence>
<evidence type="ECO:0000256" key="7">
    <source>
        <dbReference type="HAMAP-Rule" id="MF_00201"/>
    </source>
</evidence>
<dbReference type="InterPro" id="IPR042242">
    <property type="entry name" value="RecO_C"/>
</dbReference>
<dbReference type="HAMAP" id="MF_00201">
    <property type="entry name" value="RecO"/>
    <property type="match status" value="1"/>
</dbReference>
<protein>
    <recommendedName>
        <fullName evidence="2 7">DNA repair protein RecO</fullName>
    </recommendedName>
    <alternativeName>
        <fullName evidence="6 7">Recombination protein O</fullName>
    </alternativeName>
</protein>